<dbReference type="InterPro" id="IPR000644">
    <property type="entry name" value="CBS_dom"/>
</dbReference>
<keyword evidence="5" id="KW-1185">Reference proteome</keyword>
<feature type="domain" description="CBS" evidence="3">
    <location>
        <begin position="21"/>
        <end position="79"/>
    </location>
</feature>
<dbReference type="Gene3D" id="3.10.580.10">
    <property type="entry name" value="CBS-domain"/>
    <property type="match status" value="1"/>
</dbReference>
<dbReference type="RefSeq" id="WP_150622019.1">
    <property type="nucleotide sequence ID" value="NZ_CABPSQ010000001.1"/>
</dbReference>
<dbReference type="SUPFAM" id="SSF54631">
    <property type="entry name" value="CBS-domain pair"/>
    <property type="match status" value="1"/>
</dbReference>
<protein>
    <submittedName>
        <fullName evidence="4">CBS domain-containing protein</fullName>
    </submittedName>
</protein>
<dbReference type="PROSITE" id="PS51371">
    <property type="entry name" value="CBS"/>
    <property type="match status" value="2"/>
</dbReference>
<dbReference type="EMBL" id="CABPSQ010000001">
    <property type="protein sequence ID" value="VVE60020.1"/>
    <property type="molecule type" value="Genomic_DNA"/>
</dbReference>
<reference evidence="4 5" key="1">
    <citation type="submission" date="2019-08" db="EMBL/GenBank/DDBJ databases">
        <authorList>
            <person name="Peeters C."/>
        </authorList>
    </citation>
    <scope>NUCLEOTIDE SEQUENCE [LARGE SCALE GENOMIC DNA]</scope>
    <source>
        <strain evidence="4 5">LMG 31118</strain>
    </source>
</reference>
<dbReference type="InterPro" id="IPR046342">
    <property type="entry name" value="CBS_dom_sf"/>
</dbReference>
<keyword evidence="1 2" id="KW-0129">CBS domain</keyword>
<proteinExistence type="predicted"/>
<evidence type="ECO:0000256" key="1">
    <source>
        <dbReference type="ARBA" id="ARBA00023122"/>
    </source>
</evidence>
<dbReference type="InterPro" id="IPR051257">
    <property type="entry name" value="Diverse_CBS-Domain"/>
</dbReference>
<evidence type="ECO:0000313" key="5">
    <source>
        <dbReference type="Proteomes" id="UP000414136"/>
    </source>
</evidence>
<evidence type="ECO:0000313" key="4">
    <source>
        <dbReference type="EMBL" id="VVE60020.1"/>
    </source>
</evidence>
<dbReference type="PANTHER" id="PTHR43080:SF2">
    <property type="entry name" value="CBS DOMAIN-CONTAINING PROTEIN"/>
    <property type="match status" value="1"/>
</dbReference>
<dbReference type="Proteomes" id="UP000414136">
    <property type="component" value="Unassembled WGS sequence"/>
</dbReference>
<dbReference type="OrthoDB" id="9794094at2"/>
<dbReference type="PANTHER" id="PTHR43080">
    <property type="entry name" value="CBS DOMAIN-CONTAINING PROTEIN CBSX3, MITOCHONDRIAL"/>
    <property type="match status" value="1"/>
</dbReference>
<evidence type="ECO:0000256" key="2">
    <source>
        <dbReference type="PROSITE-ProRule" id="PRU00703"/>
    </source>
</evidence>
<gene>
    <name evidence="4" type="ORF">PCA31118_00094</name>
</gene>
<name>A0A5E4ZI58_9BURK</name>
<organism evidence="4 5">
    <name type="scientific">Pandoraea captiosa</name>
    <dbReference type="NCBI Taxonomy" id="2508302"/>
    <lineage>
        <taxon>Bacteria</taxon>
        <taxon>Pseudomonadati</taxon>
        <taxon>Pseudomonadota</taxon>
        <taxon>Betaproteobacteria</taxon>
        <taxon>Burkholderiales</taxon>
        <taxon>Burkholderiaceae</taxon>
        <taxon>Pandoraea</taxon>
    </lineage>
</organism>
<evidence type="ECO:0000259" key="3">
    <source>
        <dbReference type="PROSITE" id="PS51371"/>
    </source>
</evidence>
<feature type="domain" description="CBS" evidence="3">
    <location>
        <begin position="85"/>
        <end position="141"/>
    </location>
</feature>
<sequence>MQQHASHHSHAPSNQRLRDVMTRDPAFVRNGDTIQHAAKLMADLNVGALPVCENGHLEGMITDRDISVRCVAAGKGPDSKVGDAMSEGAHWCSEDDSVEDACDTMCSEQIRRLPVVDDEKKLVGMVSMGDIATKAADDATCGKMVSEVSTPSEPNR</sequence>
<dbReference type="Pfam" id="PF00571">
    <property type="entry name" value="CBS"/>
    <property type="match status" value="2"/>
</dbReference>
<accession>A0A5E4ZI58</accession>
<dbReference type="SMART" id="SM00116">
    <property type="entry name" value="CBS"/>
    <property type="match status" value="2"/>
</dbReference>
<dbReference type="CDD" id="cd04622">
    <property type="entry name" value="CBS_pair_HRP1_like"/>
    <property type="match status" value="1"/>
</dbReference>
<dbReference type="AlphaFoldDB" id="A0A5E4ZI58"/>